<organism evidence="1 3">
    <name type="scientific">Didymodactylos carnosus</name>
    <dbReference type="NCBI Taxonomy" id="1234261"/>
    <lineage>
        <taxon>Eukaryota</taxon>
        <taxon>Metazoa</taxon>
        <taxon>Spiralia</taxon>
        <taxon>Gnathifera</taxon>
        <taxon>Rotifera</taxon>
        <taxon>Eurotatoria</taxon>
        <taxon>Bdelloidea</taxon>
        <taxon>Philodinida</taxon>
        <taxon>Philodinidae</taxon>
        <taxon>Didymodactylos</taxon>
    </lineage>
</organism>
<comment type="caution">
    <text evidence="1">The sequence shown here is derived from an EMBL/GenBank/DDBJ whole genome shotgun (WGS) entry which is preliminary data.</text>
</comment>
<evidence type="ECO:0000313" key="1">
    <source>
        <dbReference type="EMBL" id="CAF1382292.1"/>
    </source>
</evidence>
<dbReference type="AlphaFoldDB" id="A0A8S2F3K7"/>
<dbReference type="Proteomes" id="UP000677228">
    <property type="component" value="Unassembled WGS sequence"/>
</dbReference>
<protein>
    <submittedName>
        <fullName evidence="1">Uncharacterized protein</fullName>
    </submittedName>
</protein>
<reference evidence="1" key="1">
    <citation type="submission" date="2021-02" db="EMBL/GenBank/DDBJ databases">
        <authorList>
            <person name="Nowell W R."/>
        </authorList>
    </citation>
    <scope>NUCLEOTIDE SEQUENCE</scope>
</reference>
<gene>
    <name evidence="1" type="ORF">OVA965_LOCUS32168</name>
    <name evidence="2" type="ORF">TMI583_LOCUS33022</name>
</gene>
<evidence type="ECO:0000313" key="3">
    <source>
        <dbReference type="Proteomes" id="UP000677228"/>
    </source>
</evidence>
<evidence type="ECO:0000313" key="2">
    <source>
        <dbReference type="EMBL" id="CAF4190670.1"/>
    </source>
</evidence>
<dbReference type="EMBL" id="CAJNOK010024832">
    <property type="protein sequence ID" value="CAF1382292.1"/>
    <property type="molecule type" value="Genomic_DNA"/>
</dbReference>
<proteinExistence type="predicted"/>
<name>A0A8S2F3K7_9BILA</name>
<accession>A0A8S2F3K7</accession>
<dbReference type="Proteomes" id="UP000682733">
    <property type="component" value="Unassembled WGS sequence"/>
</dbReference>
<dbReference type="EMBL" id="CAJOBA010046525">
    <property type="protein sequence ID" value="CAF4190670.1"/>
    <property type="molecule type" value="Genomic_DNA"/>
</dbReference>
<sequence>MVLQNIPLHKMTISLDRNCFVKMDETNIISMMSEYSSIQNDAKCNNNERVIRKRKRSPMTSVENFVSDVNLESPHKEKNNYMTHKIKHNSKKFCIHDTCPLEDELHGFCQKHHDIQCQHVLCTKINKSYSSQLFASLKEQLNSSTNQKWSDTLTKNTTTTSIQIPTHQIIHLQNEQKFRSIAIQTQTQNDQYQQQSTLLFQQHLYFQFFRQFFSTLAYSQE</sequence>